<dbReference type="AlphaFoldDB" id="A0A9J8DB14"/>
<dbReference type="InterPro" id="IPR013783">
    <property type="entry name" value="Ig-like_fold"/>
</dbReference>
<evidence type="ECO:0000313" key="5">
    <source>
        <dbReference type="Proteomes" id="UP001108240"/>
    </source>
</evidence>
<dbReference type="InterPro" id="IPR036179">
    <property type="entry name" value="Ig-like_dom_sf"/>
</dbReference>
<dbReference type="Gene3D" id="2.60.40.10">
    <property type="entry name" value="Immunoglobulins"/>
    <property type="match status" value="3"/>
</dbReference>
<keyword evidence="2" id="KW-0812">Transmembrane</keyword>
<name>A0A9J8DB14_CYPCA</name>
<dbReference type="GeneTree" id="ENSGT01050000244806"/>
<dbReference type="PANTHER" id="PTHR21063">
    <property type="entry name" value="LFA-3"/>
    <property type="match status" value="1"/>
</dbReference>
<feature type="transmembrane region" description="Helical" evidence="2">
    <location>
        <begin position="364"/>
        <end position="387"/>
    </location>
</feature>
<feature type="region of interest" description="Disordered" evidence="1">
    <location>
        <begin position="394"/>
        <end position="422"/>
    </location>
</feature>
<dbReference type="Ensembl" id="ENSCCRT00000107849.1">
    <property type="protein sequence ID" value="ENSCCRP00000179557.1"/>
    <property type="gene ID" value="ENSCCRG00000053105.1"/>
</dbReference>
<evidence type="ECO:0000259" key="3">
    <source>
        <dbReference type="SMART" id="SM00409"/>
    </source>
</evidence>
<dbReference type="InterPro" id="IPR003599">
    <property type="entry name" value="Ig_sub"/>
</dbReference>
<protein>
    <recommendedName>
        <fullName evidence="3">Immunoglobulin domain-containing protein</fullName>
    </recommendedName>
</protein>
<evidence type="ECO:0000256" key="2">
    <source>
        <dbReference type="SAM" id="Phobius"/>
    </source>
</evidence>
<dbReference type="PANTHER" id="PTHR21063:SF4">
    <property type="entry name" value="CD48 ANTIGEN-RELATED"/>
    <property type="match status" value="1"/>
</dbReference>
<accession>A0A9J8DB14</accession>
<feature type="domain" description="Immunoglobulin" evidence="3">
    <location>
        <begin position="260"/>
        <end position="359"/>
    </location>
</feature>
<keyword evidence="5" id="KW-1185">Reference proteome</keyword>
<feature type="domain" description="Immunoglobulin" evidence="3">
    <location>
        <begin position="56"/>
        <end position="161"/>
    </location>
</feature>
<keyword evidence="2" id="KW-0472">Membrane</keyword>
<dbReference type="SMART" id="SM00409">
    <property type="entry name" value="IG"/>
    <property type="match status" value="3"/>
</dbReference>
<feature type="domain" description="Immunoglobulin" evidence="3">
    <location>
        <begin position="164"/>
        <end position="257"/>
    </location>
</feature>
<proteinExistence type="predicted"/>
<evidence type="ECO:0000313" key="4">
    <source>
        <dbReference type="Ensembl" id="ENSCCRP00000179557.1"/>
    </source>
</evidence>
<dbReference type="SUPFAM" id="SSF48726">
    <property type="entry name" value="Immunoglobulin"/>
    <property type="match status" value="3"/>
</dbReference>
<evidence type="ECO:0000256" key="1">
    <source>
        <dbReference type="SAM" id="MobiDB-lite"/>
    </source>
</evidence>
<sequence>MGHSKTDCSWTVRLEISRSATSEPQTLESINYRSAAQEGPPPEMTFTVKVVPVDDVKSVSVLVGDSVTLQTGLTDIQRDAVIQWRFDHQKSPVAEINRTAGIFNTYDGADGRFRDRLQLDHQTGSLIIKNMRITHSGLYEADIIRTSSKHTIHKTFNVTVSDDVQSVSVLQGDSVTLHTGLTKIQTDDQIVWKFGDQGKLFPRLNDPVNKKWTNTDLNLQTGDLTIRNIRRYQHGDYKVEINTRTMILHRKYRITIIDAVKSVSVKKGETVTLPITEIQKDDLILWMFGEIVLAEIHKAAQRFYISDVPDKSFRNRLQLDHQTGSLIITDTRTTDPEEYYLKISSSRHIINRRIIVTVGLSPGAIAGIVVGVLLGAAAVVVVGVIYYRRRSSRNVNRQNPTSNGAQDPGDHVNEGTELTNAS</sequence>
<dbReference type="Proteomes" id="UP001108240">
    <property type="component" value="Unplaced"/>
</dbReference>
<reference evidence="4" key="2">
    <citation type="submission" date="2025-09" db="UniProtKB">
        <authorList>
            <consortium name="Ensembl"/>
        </authorList>
    </citation>
    <scope>IDENTIFICATION</scope>
</reference>
<organism evidence="4 5">
    <name type="scientific">Cyprinus carpio carpio</name>
    <dbReference type="NCBI Taxonomy" id="630221"/>
    <lineage>
        <taxon>Eukaryota</taxon>
        <taxon>Metazoa</taxon>
        <taxon>Chordata</taxon>
        <taxon>Craniata</taxon>
        <taxon>Vertebrata</taxon>
        <taxon>Euteleostomi</taxon>
        <taxon>Actinopterygii</taxon>
        <taxon>Neopterygii</taxon>
        <taxon>Teleostei</taxon>
        <taxon>Ostariophysi</taxon>
        <taxon>Cypriniformes</taxon>
        <taxon>Cyprinidae</taxon>
        <taxon>Cyprininae</taxon>
        <taxon>Cyprinus</taxon>
    </lineage>
</organism>
<keyword evidence="2" id="KW-1133">Transmembrane helix</keyword>
<reference evidence="4" key="1">
    <citation type="submission" date="2025-08" db="UniProtKB">
        <authorList>
            <consortium name="Ensembl"/>
        </authorList>
    </citation>
    <scope>IDENTIFICATION</scope>
</reference>